<feature type="signal peptide" evidence="2">
    <location>
        <begin position="1"/>
        <end position="25"/>
    </location>
</feature>
<feature type="chain" id="PRO_5011008940" evidence="2">
    <location>
        <begin position="26"/>
        <end position="115"/>
    </location>
</feature>
<proteinExistence type="predicted"/>
<dbReference type="Proteomes" id="UP000192923">
    <property type="component" value="Unassembled WGS sequence"/>
</dbReference>
<name>A0A1Y6D1Q7_9GAMM</name>
<dbReference type="EMBL" id="FXAM01000001">
    <property type="protein sequence ID" value="SMF96868.1"/>
    <property type="molecule type" value="Genomic_DNA"/>
</dbReference>
<accession>A0A1Y6D1Q7</accession>
<dbReference type="GO" id="GO:0046872">
    <property type="term" value="F:metal ion binding"/>
    <property type="evidence" value="ECO:0007669"/>
    <property type="project" value="InterPro"/>
</dbReference>
<dbReference type="Pfam" id="PF16785">
    <property type="entry name" value="SMBP"/>
    <property type="match status" value="1"/>
</dbReference>
<dbReference type="RefSeq" id="WP_176225327.1">
    <property type="nucleotide sequence ID" value="NZ_FXAM01000001.1"/>
</dbReference>
<protein>
    <submittedName>
        <fullName evidence="3">Small metal-binding protein</fullName>
    </submittedName>
</protein>
<evidence type="ECO:0000256" key="1">
    <source>
        <dbReference type="SAM" id="MobiDB-lite"/>
    </source>
</evidence>
<dbReference type="Gene3D" id="1.20.120.660">
    <property type="entry name" value="IL-4 antagonist (De novo design) like domain"/>
    <property type="match status" value="1"/>
</dbReference>
<feature type="compositionally biased region" description="Basic and acidic residues" evidence="1">
    <location>
        <begin position="103"/>
        <end position="115"/>
    </location>
</feature>
<dbReference type="AlphaFoldDB" id="A0A1Y6D1Q7"/>
<gene>
    <name evidence="3" type="ORF">SAMN02949497_4282</name>
</gene>
<organism evidence="3 4">
    <name type="scientific">Methylomagnum ishizawai</name>
    <dbReference type="NCBI Taxonomy" id="1760988"/>
    <lineage>
        <taxon>Bacteria</taxon>
        <taxon>Pseudomonadati</taxon>
        <taxon>Pseudomonadota</taxon>
        <taxon>Gammaproteobacteria</taxon>
        <taxon>Methylococcales</taxon>
        <taxon>Methylococcaceae</taxon>
        <taxon>Methylomagnum</taxon>
    </lineage>
</organism>
<evidence type="ECO:0000313" key="3">
    <source>
        <dbReference type="EMBL" id="SMF96868.1"/>
    </source>
</evidence>
<dbReference type="InterPro" id="IPR031877">
    <property type="entry name" value="SmbP"/>
</dbReference>
<sequence>MRTRTTRYLAVLCVALGWGVQPAWAGDHMDAALKHTEAAADAQDSDTVVQHTESALREIKAAVAEKEIPKEKAHAVIDALEDLQAADKSAHSHNTRSAIEQANDAKADLEKVIGK</sequence>
<reference evidence="3 4" key="1">
    <citation type="submission" date="2016-12" db="EMBL/GenBank/DDBJ databases">
        <authorList>
            <person name="Song W.-J."/>
            <person name="Kurnit D.M."/>
        </authorList>
    </citation>
    <scope>NUCLEOTIDE SEQUENCE [LARGE SCALE GENOMIC DNA]</scope>
    <source>
        <strain evidence="3 4">175</strain>
    </source>
</reference>
<feature type="region of interest" description="Disordered" evidence="1">
    <location>
        <begin position="86"/>
        <end position="115"/>
    </location>
</feature>
<evidence type="ECO:0000256" key="2">
    <source>
        <dbReference type="SAM" id="SignalP"/>
    </source>
</evidence>
<evidence type="ECO:0000313" key="4">
    <source>
        <dbReference type="Proteomes" id="UP000192923"/>
    </source>
</evidence>
<keyword evidence="4" id="KW-1185">Reference proteome</keyword>
<keyword evidence="2" id="KW-0732">Signal</keyword>